<dbReference type="AlphaFoldDB" id="A0A2H0TD30"/>
<keyword evidence="1" id="KW-0472">Membrane</keyword>
<evidence type="ECO:0000313" key="3">
    <source>
        <dbReference type="Proteomes" id="UP000230094"/>
    </source>
</evidence>
<organism evidence="2 3">
    <name type="scientific">Candidatus Nomurabacteria bacterium CG10_big_fil_rev_8_21_14_0_10_35_16</name>
    <dbReference type="NCBI Taxonomy" id="1974731"/>
    <lineage>
        <taxon>Bacteria</taxon>
        <taxon>Candidatus Nomuraibacteriota</taxon>
    </lineage>
</organism>
<dbReference type="Proteomes" id="UP000230094">
    <property type="component" value="Unassembled WGS sequence"/>
</dbReference>
<name>A0A2H0TD30_9BACT</name>
<keyword evidence="1" id="KW-1133">Transmembrane helix</keyword>
<dbReference type="EMBL" id="PFCQ01000011">
    <property type="protein sequence ID" value="PIR68294.1"/>
    <property type="molecule type" value="Genomic_DNA"/>
</dbReference>
<feature type="transmembrane region" description="Helical" evidence="1">
    <location>
        <begin position="9"/>
        <end position="27"/>
    </location>
</feature>
<evidence type="ECO:0000313" key="2">
    <source>
        <dbReference type="EMBL" id="PIR68294.1"/>
    </source>
</evidence>
<sequence>MKKNYIKHWMWDFLLFTLFIFFIYQGFILPSIEPESVSGLKEGSDLMFALSAVVGTILFLRIMLWLHNNKHLF</sequence>
<gene>
    <name evidence="2" type="ORF">COU49_01870</name>
</gene>
<feature type="transmembrane region" description="Helical" evidence="1">
    <location>
        <begin position="47"/>
        <end position="66"/>
    </location>
</feature>
<keyword evidence="1" id="KW-0812">Transmembrane</keyword>
<protein>
    <submittedName>
        <fullName evidence="2">Uncharacterized protein</fullName>
    </submittedName>
</protein>
<reference evidence="3" key="1">
    <citation type="submission" date="2017-09" db="EMBL/GenBank/DDBJ databases">
        <title>Depth-based differentiation of microbial function through sediment-hosted aquifers and enrichment of novel symbionts in the deep terrestrial subsurface.</title>
        <authorList>
            <person name="Probst A.J."/>
            <person name="Ladd B."/>
            <person name="Jarett J.K."/>
            <person name="Geller-Mcgrath D.E."/>
            <person name="Sieber C.M.K."/>
            <person name="Emerson J.B."/>
            <person name="Anantharaman K."/>
            <person name="Thomas B.C."/>
            <person name="Malmstrom R."/>
            <person name="Stieglmeier M."/>
            <person name="Klingl A."/>
            <person name="Woyke T."/>
            <person name="Ryan C.M."/>
            <person name="Banfield J.F."/>
        </authorList>
    </citation>
    <scope>NUCLEOTIDE SEQUENCE [LARGE SCALE GENOMIC DNA]</scope>
</reference>
<comment type="caution">
    <text evidence="2">The sequence shown here is derived from an EMBL/GenBank/DDBJ whole genome shotgun (WGS) entry which is preliminary data.</text>
</comment>
<proteinExistence type="predicted"/>
<accession>A0A2H0TD30</accession>
<evidence type="ECO:0000256" key="1">
    <source>
        <dbReference type="SAM" id="Phobius"/>
    </source>
</evidence>